<evidence type="ECO:0000313" key="1">
    <source>
        <dbReference type="EMBL" id="HIW80662.1"/>
    </source>
</evidence>
<gene>
    <name evidence="1" type="ORF">H9742_03900</name>
</gene>
<dbReference type="Proteomes" id="UP000824265">
    <property type="component" value="Unassembled WGS sequence"/>
</dbReference>
<reference evidence="1" key="1">
    <citation type="journal article" date="2021" name="PeerJ">
        <title>Extensive microbial diversity within the chicken gut microbiome revealed by metagenomics and culture.</title>
        <authorList>
            <person name="Gilroy R."/>
            <person name="Ravi A."/>
            <person name="Getino M."/>
            <person name="Pursley I."/>
            <person name="Horton D.L."/>
            <person name="Alikhan N.F."/>
            <person name="Baker D."/>
            <person name="Gharbi K."/>
            <person name="Hall N."/>
            <person name="Watson M."/>
            <person name="Adriaenssens E.M."/>
            <person name="Foster-Nyarko E."/>
            <person name="Jarju S."/>
            <person name="Secka A."/>
            <person name="Antonio M."/>
            <person name="Oren A."/>
            <person name="Chaudhuri R.R."/>
            <person name="La Ragione R."/>
            <person name="Hildebrand F."/>
            <person name="Pallen M.J."/>
        </authorList>
    </citation>
    <scope>NUCLEOTIDE SEQUENCE</scope>
    <source>
        <strain evidence="1">CHK195-6426</strain>
    </source>
</reference>
<name>A0A9D1R5X0_9FIRM</name>
<sequence length="191" mass="21657">MKKSASAVSVIGGADGPTSVFVLKKDAKLTLRQKMGRLKNRAKRFYVEKTLKCEGHSMDEVMEYIVNRYGFVEVAEASDEAAEEYNQMRASFIIQYAPELLGEYALPPQLKSESPKDVEVYFKQSEERMKKALEVAPAVFDIDFHKFQKASDDVKDNIHIVIEKKYAYIGGGAAGSKKLIKKFNRIYKDLK</sequence>
<accession>A0A9D1R5X0</accession>
<protein>
    <submittedName>
        <fullName evidence="1">Sodium ion-translocating decarboxylase subunit beta</fullName>
    </submittedName>
</protein>
<dbReference type="AlphaFoldDB" id="A0A9D1R5X0"/>
<dbReference type="EMBL" id="DXGH01000022">
    <property type="protein sequence ID" value="HIW80662.1"/>
    <property type="molecule type" value="Genomic_DNA"/>
</dbReference>
<comment type="caution">
    <text evidence="1">The sequence shown here is derived from an EMBL/GenBank/DDBJ whole genome shotgun (WGS) entry which is preliminary data.</text>
</comment>
<dbReference type="RefSeq" id="WP_191409768.1">
    <property type="nucleotide sequence ID" value="NZ_CALWMU010000063.1"/>
</dbReference>
<proteinExistence type="predicted"/>
<reference evidence="1" key="2">
    <citation type="submission" date="2021-04" db="EMBL/GenBank/DDBJ databases">
        <authorList>
            <person name="Gilroy R."/>
        </authorList>
    </citation>
    <scope>NUCLEOTIDE SEQUENCE</scope>
    <source>
        <strain evidence="1">CHK195-6426</strain>
    </source>
</reference>
<evidence type="ECO:0000313" key="2">
    <source>
        <dbReference type="Proteomes" id="UP000824265"/>
    </source>
</evidence>
<organism evidence="1 2">
    <name type="scientific">Candidatus Acetatifactor stercoripullorum</name>
    <dbReference type="NCBI Taxonomy" id="2838414"/>
    <lineage>
        <taxon>Bacteria</taxon>
        <taxon>Bacillati</taxon>
        <taxon>Bacillota</taxon>
        <taxon>Clostridia</taxon>
        <taxon>Lachnospirales</taxon>
        <taxon>Lachnospiraceae</taxon>
        <taxon>Acetatifactor</taxon>
    </lineage>
</organism>